<dbReference type="InterPro" id="IPR000362">
    <property type="entry name" value="Fumarate_lyase_fam"/>
</dbReference>
<keyword evidence="4" id="KW-1185">Reference proteome</keyword>
<dbReference type="AlphaFoldDB" id="A0A368F758"/>
<organism evidence="3 4">
    <name type="scientific">Ancylostoma caninum</name>
    <name type="common">Dog hookworm</name>
    <dbReference type="NCBI Taxonomy" id="29170"/>
    <lineage>
        <taxon>Eukaryota</taxon>
        <taxon>Metazoa</taxon>
        <taxon>Ecdysozoa</taxon>
        <taxon>Nematoda</taxon>
        <taxon>Chromadorea</taxon>
        <taxon>Rhabditida</taxon>
        <taxon>Rhabditina</taxon>
        <taxon>Rhabditomorpha</taxon>
        <taxon>Strongyloidea</taxon>
        <taxon>Ancylostomatidae</taxon>
        <taxon>Ancylostomatinae</taxon>
        <taxon>Ancylostoma</taxon>
    </lineage>
</organism>
<dbReference type="Gene3D" id="1.10.275.10">
    <property type="entry name" value="Fumarase/aspartase (N-terminal domain)"/>
    <property type="match status" value="1"/>
</dbReference>
<dbReference type="PANTHER" id="PTHR43172">
    <property type="entry name" value="ADENYLOSUCCINATE LYASE"/>
    <property type="match status" value="1"/>
</dbReference>
<gene>
    <name evidence="3" type="ORF">ANCCAN_26340</name>
</gene>
<name>A0A368F758_ANCCA</name>
<sequence length="270" mass="31052">MAACPEDRYESVLASRYCKRSPLIEILSERNKTILWRQLWIWLAESELELGLKQVTPEAIKEMKEMRDNIDWQKIRDEERRLKHDVMAHNHAFGADSKSAEKGAFEKAHKKRTFVNTQTATVLDRMATFAERERSHVTVGRTHYQTASLVTVGKRAALWAQELLMAFKQLEHFHDTMKFRGIKGATGTQDSFLTLFGGDEEMVERLDELVTSKAGFTHKFFISGQTYSRQQDVHLIFALATIGSAVKKICTDIRVLQAMGELLEPFEKAW</sequence>
<accession>A0A368F758</accession>
<comment type="caution">
    <text evidence="3">The sequence shown here is derived from an EMBL/GenBank/DDBJ whole genome shotgun (WGS) entry which is preliminary data.</text>
</comment>
<dbReference type="PANTHER" id="PTHR43172:SF1">
    <property type="entry name" value="ADENYLOSUCCINATE LYASE"/>
    <property type="match status" value="1"/>
</dbReference>
<dbReference type="InterPro" id="IPR024083">
    <property type="entry name" value="Fumarase/histidase_N"/>
</dbReference>
<dbReference type="EMBL" id="JOJR01003284">
    <property type="protein sequence ID" value="RCN27923.1"/>
    <property type="molecule type" value="Genomic_DNA"/>
</dbReference>
<dbReference type="GO" id="GO:0070626">
    <property type="term" value="F:(S)-2-(5-amino-1-(5-phospho-D-ribosyl)imidazole-4-carboxamido) succinate lyase (fumarate-forming) activity"/>
    <property type="evidence" value="ECO:0007669"/>
    <property type="project" value="TreeGrafter"/>
</dbReference>
<feature type="domain" description="Fumarate lyase N-terminal" evidence="2">
    <location>
        <begin position="121"/>
        <end position="258"/>
    </location>
</feature>
<dbReference type="STRING" id="29170.A0A368F758"/>
<dbReference type="Pfam" id="PF00206">
    <property type="entry name" value="Lyase_1"/>
    <property type="match status" value="1"/>
</dbReference>
<dbReference type="OrthoDB" id="406045at2759"/>
<dbReference type="Gene3D" id="1.20.200.10">
    <property type="entry name" value="Fumarase/aspartase (Central domain)"/>
    <property type="match status" value="1"/>
</dbReference>
<evidence type="ECO:0000259" key="2">
    <source>
        <dbReference type="Pfam" id="PF00206"/>
    </source>
</evidence>
<dbReference type="InterPro" id="IPR022761">
    <property type="entry name" value="Fumarate_lyase_N"/>
</dbReference>
<proteinExistence type="predicted"/>
<keyword evidence="1" id="KW-0456">Lyase</keyword>
<reference evidence="3 4" key="1">
    <citation type="submission" date="2014-10" db="EMBL/GenBank/DDBJ databases">
        <title>Draft genome of the hookworm Ancylostoma caninum.</title>
        <authorList>
            <person name="Mitreva M."/>
        </authorList>
    </citation>
    <scope>NUCLEOTIDE SEQUENCE [LARGE SCALE GENOMIC DNA]</scope>
    <source>
        <strain evidence="3 4">Baltimore</strain>
    </source>
</reference>
<protein>
    <recommendedName>
        <fullName evidence="2">Fumarate lyase N-terminal domain-containing protein</fullName>
    </recommendedName>
</protein>
<dbReference type="SUPFAM" id="SSF48557">
    <property type="entry name" value="L-aspartase-like"/>
    <property type="match status" value="1"/>
</dbReference>
<dbReference type="GO" id="GO:0004018">
    <property type="term" value="F:N6-(1,2-dicarboxyethyl)AMP AMP-lyase (fumarate-forming) activity"/>
    <property type="evidence" value="ECO:0007669"/>
    <property type="project" value="TreeGrafter"/>
</dbReference>
<dbReference type="GO" id="GO:0044208">
    <property type="term" value="P:'de novo' AMP biosynthetic process"/>
    <property type="evidence" value="ECO:0007669"/>
    <property type="project" value="TreeGrafter"/>
</dbReference>
<evidence type="ECO:0000313" key="3">
    <source>
        <dbReference type="EMBL" id="RCN27923.1"/>
    </source>
</evidence>
<dbReference type="PRINTS" id="PR00149">
    <property type="entry name" value="FUMRATELYASE"/>
</dbReference>
<dbReference type="GO" id="GO:0005829">
    <property type="term" value="C:cytosol"/>
    <property type="evidence" value="ECO:0007669"/>
    <property type="project" value="TreeGrafter"/>
</dbReference>
<dbReference type="InterPro" id="IPR008948">
    <property type="entry name" value="L-Aspartase-like"/>
</dbReference>
<evidence type="ECO:0000256" key="1">
    <source>
        <dbReference type="ARBA" id="ARBA00023239"/>
    </source>
</evidence>
<evidence type="ECO:0000313" key="4">
    <source>
        <dbReference type="Proteomes" id="UP000252519"/>
    </source>
</evidence>
<dbReference type="Proteomes" id="UP000252519">
    <property type="component" value="Unassembled WGS sequence"/>
</dbReference>